<proteinExistence type="predicted"/>
<sequence length="120" mass="13853">MELRDCYAEFGGDYKEVLSRLQREQTVQKFVLKFLDDKSFSSLETALQNRNYEEALRFVHTLKGICRNLSFTRLYESSSRMTGAFKAGDFENAAAGMPQLSDDYHQIIRAVEAYKTCREG</sequence>
<reference evidence="2" key="1">
    <citation type="submission" date="2015-02" db="EMBL/GenBank/DDBJ databases">
        <title>A novel member of the family Ruminococcaceae isolated from human feces.</title>
        <authorList>
            <person name="Shkoporov A.N."/>
            <person name="Chaplin A.V."/>
            <person name="Motuzova O.V."/>
            <person name="Kafarskaia L.I."/>
            <person name="Khokhlova E.V."/>
            <person name="Efimov B.A."/>
        </authorList>
    </citation>
    <scope>NUCLEOTIDE SEQUENCE [LARGE SCALE GENOMIC DNA]</scope>
    <source>
        <strain evidence="2">585-1</strain>
    </source>
</reference>
<accession>A0A0D8J093</accession>
<dbReference type="Proteomes" id="UP000032483">
    <property type="component" value="Unassembled WGS sequence"/>
</dbReference>
<keyword evidence="3" id="KW-1185">Reference proteome</keyword>
<dbReference type="EMBL" id="JXXK01000007">
    <property type="protein sequence ID" value="KJF40375.1"/>
    <property type="molecule type" value="Genomic_DNA"/>
</dbReference>
<dbReference type="GO" id="GO:0000160">
    <property type="term" value="P:phosphorelay signal transduction system"/>
    <property type="evidence" value="ECO:0007669"/>
    <property type="project" value="InterPro"/>
</dbReference>
<dbReference type="GO" id="GO:0016301">
    <property type="term" value="F:kinase activity"/>
    <property type="evidence" value="ECO:0007669"/>
    <property type="project" value="UniProtKB-KW"/>
</dbReference>
<keyword evidence="2" id="KW-0418">Kinase</keyword>
<evidence type="ECO:0000313" key="3">
    <source>
        <dbReference type="Proteomes" id="UP000032483"/>
    </source>
</evidence>
<dbReference type="InterPro" id="IPR008207">
    <property type="entry name" value="Sig_transdc_His_kin_Hpt_dom"/>
</dbReference>
<feature type="domain" description="HPt" evidence="1">
    <location>
        <begin position="41"/>
        <end position="108"/>
    </location>
</feature>
<evidence type="ECO:0000259" key="1">
    <source>
        <dbReference type="Pfam" id="PF01627"/>
    </source>
</evidence>
<comment type="caution">
    <text evidence="2">The sequence shown here is derived from an EMBL/GenBank/DDBJ whole genome shotgun (WGS) entry which is preliminary data.</text>
</comment>
<dbReference type="InterPro" id="IPR036641">
    <property type="entry name" value="HPT_dom_sf"/>
</dbReference>
<protein>
    <submittedName>
        <fullName evidence="2">Histidine kinase</fullName>
    </submittedName>
</protein>
<dbReference type="AlphaFoldDB" id="A0A0D8J093"/>
<organism evidence="2 3">
    <name type="scientific">Ruthenibacterium lactatiformans</name>
    <dbReference type="NCBI Taxonomy" id="1550024"/>
    <lineage>
        <taxon>Bacteria</taxon>
        <taxon>Bacillati</taxon>
        <taxon>Bacillota</taxon>
        <taxon>Clostridia</taxon>
        <taxon>Eubacteriales</taxon>
        <taxon>Oscillospiraceae</taxon>
        <taxon>Ruthenibacterium</taxon>
    </lineage>
</organism>
<name>A0A0D8J093_9FIRM</name>
<dbReference type="SUPFAM" id="SSF47226">
    <property type="entry name" value="Histidine-containing phosphotransfer domain, HPT domain"/>
    <property type="match status" value="1"/>
</dbReference>
<evidence type="ECO:0000313" key="2">
    <source>
        <dbReference type="EMBL" id="KJF40375.1"/>
    </source>
</evidence>
<keyword evidence="2" id="KW-0808">Transferase</keyword>
<dbReference type="RefSeq" id="WP_050005009.1">
    <property type="nucleotide sequence ID" value="NZ_CAUBPW010000026.1"/>
</dbReference>
<dbReference type="Gene3D" id="1.20.120.160">
    <property type="entry name" value="HPT domain"/>
    <property type="match status" value="1"/>
</dbReference>
<gene>
    <name evidence="2" type="ORF">TQ39_06990</name>
</gene>
<dbReference type="GeneID" id="42856357"/>
<dbReference type="Pfam" id="PF01627">
    <property type="entry name" value="Hpt"/>
    <property type="match status" value="1"/>
</dbReference>